<accession>A0A6I3SJC5</accession>
<protein>
    <submittedName>
        <fullName evidence="2">DUF2292 domain-containing protein</fullName>
    </submittedName>
</protein>
<feature type="region of interest" description="Disordered" evidence="1">
    <location>
        <begin position="1"/>
        <end position="23"/>
    </location>
</feature>
<dbReference type="EMBL" id="WNKU01000007">
    <property type="protein sequence ID" value="MTV48906.1"/>
    <property type="molecule type" value="Genomic_DNA"/>
</dbReference>
<gene>
    <name evidence="2" type="ORF">GJ688_07910</name>
</gene>
<keyword evidence="3" id="KW-1185">Reference proteome</keyword>
<evidence type="ECO:0000256" key="1">
    <source>
        <dbReference type="SAM" id="MobiDB-lite"/>
    </source>
</evidence>
<dbReference type="InterPro" id="IPR018743">
    <property type="entry name" value="DUF2292"/>
</dbReference>
<name>A0A6I3SJC5_HELMO</name>
<dbReference type="AlphaFoldDB" id="A0A6I3SJC5"/>
<proteinExistence type="predicted"/>
<organism evidence="2 3">
    <name type="scientific">Heliobacterium mobile</name>
    <name type="common">Heliobacillus mobilis</name>
    <dbReference type="NCBI Taxonomy" id="28064"/>
    <lineage>
        <taxon>Bacteria</taxon>
        <taxon>Bacillati</taxon>
        <taxon>Bacillota</taxon>
        <taxon>Clostridia</taxon>
        <taxon>Eubacteriales</taxon>
        <taxon>Heliobacteriaceae</taxon>
        <taxon>Heliobacterium</taxon>
    </lineage>
</organism>
<dbReference type="RefSeq" id="WP_155476010.1">
    <property type="nucleotide sequence ID" value="NZ_WNKU01000007.1"/>
</dbReference>
<dbReference type="OrthoDB" id="1684946at2"/>
<dbReference type="Proteomes" id="UP000430670">
    <property type="component" value="Unassembled WGS sequence"/>
</dbReference>
<dbReference type="Pfam" id="PF10055">
    <property type="entry name" value="DUF2292"/>
    <property type="match status" value="1"/>
</dbReference>
<reference evidence="2 3" key="1">
    <citation type="submission" date="2019-11" db="EMBL/GenBank/DDBJ databases">
        <title>Whole-genome sequence of a the green, strictly anaerobic photosynthetic bacterium Heliobacillus mobilis DSM 6151.</title>
        <authorList>
            <person name="Kyndt J.A."/>
            <person name="Meyer T.E."/>
        </authorList>
    </citation>
    <scope>NUCLEOTIDE SEQUENCE [LARGE SCALE GENOMIC DNA]</scope>
    <source>
        <strain evidence="2 3">DSM 6151</strain>
    </source>
</reference>
<sequence>MSENRQARPSTSSQKNNHNVSPTGARIIEAVRGLKYGEVVIVVQNGRIVQLERTEKLRFPQVEGAYGDGI</sequence>
<feature type="compositionally biased region" description="Polar residues" evidence="1">
    <location>
        <begin position="1"/>
        <end position="22"/>
    </location>
</feature>
<evidence type="ECO:0000313" key="3">
    <source>
        <dbReference type="Proteomes" id="UP000430670"/>
    </source>
</evidence>
<evidence type="ECO:0000313" key="2">
    <source>
        <dbReference type="EMBL" id="MTV48906.1"/>
    </source>
</evidence>
<comment type="caution">
    <text evidence="2">The sequence shown here is derived from an EMBL/GenBank/DDBJ whole genome shotgun (WGS) entry which is preliminary data.</text>
</comment>